<dbReference type="Proteomes" id="UP000265845">
    <property type="component" value="Unassembled WGS sequence"/>
</dbReference>
<dbReference type="InterPro" id="IPR011990">
    <property type="entry name" value="TPR-like_helical_dom_sf"/>
</dbReference>
<protein>
    <submittedName>
        <fullName evidence="1">Uncharacterized protein</fullName>
    </submittedName>
</protein>
<comment type="caution">
    <text evidence="1">The sequence shown here is derived from an EMBL/GenBank/DDBJ whole genome shotgun (WGS) entry which is preliminary data.</text>
</comment>
<gene>
    <name evidence="1" type="ORF">D1222_14330</name>
</gene>
<dbReference type="EMBL" id="QWGA01000008">
    <property type="protein sequence ID" value="RIJ27568.1"/>
    <property type="molecule type" value="Genomic_DNA"/>
</dbReference>
<keyword evidence="2" id="KW-1185">Reference proteome</keyword>
<dbReference type="AlphaFoldDB" id="A0A399R850"/>
<name>A0A399R850_9PROT</name>
<evidence type="ECO:0000313" key="1">
    <source>
        <dbReference type="EMBL" id="RIJ27568.1"/>
    </source>
</evidence>
<reference evidence="1 2" key="1">
    <citation type="submission" date="2018-08" db="EMBL/GenBank/DDBJ databases">
        <title>Henriciella mobilis sp. nov., isolated from seawater.</title>
        <authorList>
            <person name="Cheng H."/>
            <person name="Wu Y.-H."/>
            <person name="Xu X.-W."/>
            <person name="Guo L.-L."/>
        </authorList>
    </citation>
    <scope>NUCLEOTIDE SEQUENCE [LARGE SCALE GENOMIC DNA]</scope>
    <source>
        <strain evidence="1 2">CCUG67844</strain>
    </source>
</reference>
<organism evidence="1 2">
    <name type="scientific">Henriciella algicola</name>
    <dbReference type="NCBI Taxonomy" id="1608422"/>
    <lineage>
        <taxon>Bacteria</taxon>
        <taxon>Pseudomonadati</taxon>
        <taxon>Pseudomonadota</taxon>
        <taxon>Alphaproteobacteria</taxon>
        <taxon>Hyphomonadales</taxon>
        <taxon>Hyphomonadaceae</taxon>
        <taxon>Henriciella</taxon>
    </lineage>
</organism>
<evidence type="ECO:0000313" key="2">
    <source>
        <dbReference type="Proteomes" id="UP000265845"/>
    </source>
</evidence>
<dbReference type="SUPFAM" id="SSF48452">
    <property type="entry name" value="TPR-like"/>
    <property type="match status" value="1"/>
</dbReference>
<accession>A0A399R850</accession>
<dbReference type="Gene3D" id="1.25.40.10">
    <property type="entry name" value="Tetratricopeptide repeat domain"/>
    <property type="match status" value="1"/>
</dbReference>
<sequence>MAKIDHIMSISPIPLAGSTPHLPLMTRSHFVREIDMGHISLAAGLTALVVITVSAVNEEATEARPESQIDRVQDQMALALAHHERGNPNEARDALESALLMDPDYAPALTLMEEYRHRGPQAK</sequence>
<proteinExistence type="predicted"/>